<sequence length="124" mass="13889">MRIFKTRAFHKWAIKTGLNDLALLTAVHEIEYGLVDADLGGHVIKKRVSLAQRGKRSGARTVLVYQAHHQAFFIYGFAKNARSNILPDELKALKQLAIELLNYSEHALGLAIEHGALIEVEDDE</sequence>
<evidence type="ECO:0000313" key="2">
    <source>
        <dbReference type="Proteomes" id="UP000184608"/>
    </source>
</evidence>
<evidence type="ECO:0008006" key="3">
    <source>
        <dbReference type="Google" id="ProtNLM"/>
    </source>
</evidence>
<name>A0A1M5Z4D6_9VIBR</name>
<organism evidence="1 2">
    <name type="scientific">Vibrio aerogenes CECT 7868</name>
    <dbReference type="NCBI Taxonomy" id="1216006"/>
    <lineage>
        <taxon>Bacteria</taxon>
        <taxon>Pseudomonadati</taxon>
        <taxon>Pseudomonadota</taxon>
        <taxon>Gammaproteobacteria</taxon>
        <taxon>Vibrionales</taxon>
        <taxon>Vibrionaceae</taxon>
        <taxon>Vibrio</taxon>
    </lineage>
</organism>
<dbReference type="PIRSF" id="PIRSF018634">
    <property type="entry name" value="UCP018634"/>
    <property type="match status" value="1"/>
</dbReference>
<dbReference type="STRING" id="1216006.VA7868_02276"/>
<dbReference type="OrthoDB" id="8607264at2"/>
<dbReference type="Pfam" id="PF06296">
    <property type="entry name" value="RelE"/>
    <property type="match status" value="1"/>
</dbReference>
<dbReference type="AlphaFoldDB" id="A0A1M5Z4D6"/>
<dbReference type="RefSeq" id="WP_073603944.1">
    <property type="nucleotide sequence ID" value="NZ_FQXZ01000022.1"/>
</dbReference>
<protein>
    <recommendedName>
        <fullName evidence="3">Toxin HigB-2</fullName>
    </recommendedName>
</protein>
<keyword evidence="2" id="KW-1185">Reference proteome</keyword>
<proteinExistence type="predicted"/>
<dbReference type="InterPro" id="IPR009387">
    <property type="entry name" value="HigB-2"/>
</dbReference>
<reference evidence="1 2" key="1">
    <citation type="submission" date="2016-11" db="EMBL/GenBank/DDBJ databases">
        <authorList>
            <person name="Jaros S."/>
            <person name="Januszkiewicz K."/>
            <person name="Wedrychowicz H."/>
        </authorList>
    </citation>
    <scope>NUCLEOTIDE SEQUENCE [LARGE SCALE GENOMIC DNA]</scope>
    <source>
        <strain evidence="1 2">CECT 7868</strain>
    </source>
</reference>
<dbReference type="EMBL" id="FQXZ01000022">
    <property type="protein sequence ID" value="SHI19079.1"/>
    <property type="molecule type" value="Genomic_DNA"/>
</dbReference>
<accession>A0A1M5Z4D6</accession>
<evidence type="ECO:0000313" key="1">
    <source>
        <dbReference type="EMBL" id="SHI19079.1"/>
    </source>
</evidence>
<dbReference type="Proteomes" id="UP000184608">
    <property type="component" value="Unassembled WGS sequence"/>
</dbReference>
<gene>
    <name evidence="1" type="ORF">VA7868_02276</name>
</gene>